<reference evidence="1 2" key="1">
    <citation type="submission" date="2018-08" db="EMBL/GenBank/DDBJ databases">
        <title>Sphingobium sp. EO9.</title>
        <authorList>
            <person name="Park Y."/>
            <person name="Kim K.H."/>
            <person name="Jeon C.O."/>
        </authorList>
    </citation>
    <scope>NUCLEOTIDE SEQUENCE [LARGE SCALE GENOMIC DNA]</scope>
    <source>
        <strain evidence="1 2">EO9</strain>
    </source>
</reference>
<feature type="non-terminal residue" evidence="1">
    <location>
        <position position="113"/>
    </location>
</feature>
<dbReference type="InterPro" id="IPR006726">
    <property type="entry name" value="PHBA_efflux_AaeB/fusaric-R"/>
</dbReference>
<dbReference type="Proteomes" id="UP000283469">
    <property type="component" value="Unassembled WGS sequence"/>
</dbReference>
<accession>A0A418YVS2</accession>
<dbReference type="GO" id="GO:0005886">
    <property type="term" value="C:plasma membrane"/>
    <property type="evidence" value="ECO:0007669"/>
    <property type="project" value="InterPro"/>
</dbReference>
<evidence type="ECO:0000313" key="1">
    <source>
        <dbReference type="EMBL" id="RJG56519.1"/>
    </source>
</evidence>
<keyword evidence="2" id="KW-1185">Reference proteome</keyword>
<organism evidence="1 2">
    <name type="scientific">Sphingobium terrigena</name>
    <dbReference type="NCBI Taxonomy" id="2304063"/>
    <lineage>
        <taxon>Bacteria</taxon>
        <taxon>Pseudomonadati</taxon>
        <taxon>Pseudomonadota</taxon>
        <taxon>Alphaproteobacteria</taxon>
        <taxon>Sphingomonadales</taxon>
        <taxon>Sphingomonadaceae</taxon>
        <taxon>Sphingobium</taxon>
    </lineage>
</organism>
<dbReference type="GO" id="GO:0022857">
    <property type="term" value="F:transmembrane transporter activity"/>
    <property type="evidence" value="ECO:0007669"/>
    <property type="project" value="InterPro"/>
</dbReference>
<protein>
    <submittedName>
        <fullName evidence="1">FUSC family protein</fullName>
    </submittedName>
</protein>
<dbReference type="RefSeq" id="WP_239018805.1">
    <property type="nucleotide sequence ID" value="NZ_QVRA01000003.1"/>
</dbReference>
<evidence type="ECO:0000313" key="2">
    <source>
        <dbReference type="Proteomes" id="UP000283469"/>
    </source>
</evidence>
<name>A0A418YVS2_9SPHN</name>
<proteinExistence type="predicted"/>
<comment type="caution">
    <text evidence="1">The sequence shown here is derived from an EMBL/GenBank/DDBJ whole genome shotgun (WGS) entry which is preliminary data.</text>
</comment>
<dbReference type="Pfam" id="PF04632">
    <property type="entry name" value="FUSC"/>
    <property type="match status" value="1"/>
</dbReference>
<sequence length="113" mass="12160">MVDLADAVRSLPLDASDARAWQQLVHDALADMLTEMLTLWSEVSRIEAALSGKAKLAPALARTVSETRAFPLNPDIDHAARIAAGILVTYALLCGLWYATGWHQGANAVLFST</sequence>
<dbReference type="EMBL" id="QVRA01000003">
    <property type="protein sequence ID" value="RJG56519.1"/>
    <property type="molecule type" value="Genomic_DNA"/>
</dbReference>
<dbReference type="AlphaFoldDB" id="A0A418YVS2"/>
<gene>
    <name evidence="1" type="ORF">D0Z70_03925</name>
</gene>